<evidence type="ECO:0000313" key="2">
    <source>
        <dbReference type="EMBL" id="CAA9312692.1"/>
    </source>
</evidence>
<evidence type="ECO:0000259" key="1">
    <source>
        <dbReference type="Pfam" id="PF16242"/>
    </source>
</evidence>
<proteinExistence type="predicted"/>
<feature type="domain" description="General stress protein FMN-binding split barrel" evidence="1">
    <location>
        <begin position="20"/>
        <end position="172"/>
    </location>
</feature>
<dbReference type="InterPro" id="IPR012349">
    <property type="entry name" value="Split_barrel_FMN-bd"/>
</dbReference>
<name>A0A6J4KQN4_9BACT</name>
<dbReference type="InterPro" id="IPR038725">
    <property type="entry name" value="YdaG_split_barrel_FMN-bd"/>
</dbReference>
<dbReference type="PANTHER" id="PTHR34818:SF1">
    <property type="entry name" value="PROTEIN BLI-3"/>
    <property type="match status" value="1"/>
</dbReference>
<dbReference type="PANTHER" id="PTHR34818">
    <property type="entry name" value="PROTEIN BLI-3"/>
    <property type="match status" value="1"/>
</dbReference>
<dbReference type="EMBL" id="CADCTX010000314">
    <property type="protein sequence ID" value="CAA9312692.1"/>
    <property type="molecule type" value="Genomic_DNA"/>
</dbReference>
<dbReference type="Pfam" id="PF16242">
    <property type="entry name" value="Pyrid_ox_like"/>
    <property type="match status" value="1"/>
</dbReference>
<accession>A0A6J4KQN4</accession>
<gene>
    <name evidence="2" type="ORF">AVDCRST_MAG40-1071</name>
</gene>
<protein>
    <submittedName>
        <fullName evidence="2">Diguanylate cyclase/phosphodiesterase (GGDEF &amp; EAL domains) with PAS/PAC sensor(S)</fullName>
    </submittedName>
</protein>
<reference evidence="2" key="1">
    <citation type="submission" date="2020-02" db="EMBL/GenBank/DDBJ databases">
        <authorList>
            <person name="Meier V. D."/>
        </authorList>
    </citation>
    <scope>NUCLEOTIDE SEQUENCE</scope>
    <source>
        <strain evidence="2">AVDCRST_MAG40</strain>
    </source>
</reference>
<dbReference type="InterPro" id="IPR052917">
    <property type="entry name" value="Stress-Dev_Protein"/>
</dbReference>
<sequence>MADNTTEKNRDNDVPTEKKLDDLYKLIDGIEVAMFTTRRADGYLVSRPMQVQERRTGSDIWFWTNGDSHKLEELASDPHVNLAFYKDRTREWVSVSGTAKLSRDKNLIREFYSPDWRAWLGDEGGERDGGPDDPRIVLILIEAHSATYSIKDRPAPLQLFSVVKGMITGDAPKMADQRELGERELYSKTAKELR</sequence>
<organism evidence="2">
    <name type="scientific">uncultured Gemmatimonadaceae bacterium</name>
    <dbReference type="NCBI Taxonomy" id="246130"/>
    <lineage>
        <taxon>Bacteria</taxon>
        <taxon>Pseudomonadati</taxon>
        <taxon>Gemmatimonadota</taxon>
        <taxon>Gemmatimonadia</taxon>
        <taxon>Gemmatimonadales</taxon>
        <taxon>Gemmatimonadaceae</taxon>
        <taxon>environmental samples</taxon>
    </lineage>
</organism>
<dbReference type="SUPFAM" id="SSF50475">
    <property type="entry name" value="FMN-binding split barrel"/>
    <property type="match status" value="1"/>
</dbReference>
<dbReference type="AlphaFoldDB" id="A0A6J4KQN4"/>
<dbReference type="Gene3D" id="2.30.110.10">
    <property type="entry name" value="Electron Transport, Fmn-binding Protein, Chain A"/>
    <property type="match status" value="1"/>
</dbReference>